<dbReference type="Pfam" id="PF22725">
    <property type="entry name" value="GFO_IDH_MocA_C3"/>
    <property type="match status" value="1"/>
</dbReference>
<evidence type="ECO:0000256" key="2">
    <source>
        <dbReference type="ARBA" id="ARBA00023002"/>
    </source>
</evidence>
<proteinExistence type="inferred from homology"/>
<accession>A0A1E1KF55</accession>
<dbReference type="Proteomes" id="UP000178129">
    <property type="component" value="Unassembled WGS sequence"/>
</dbReference>
<feature type="domain" description="GFO/IDH/MocA-like oxidoreductase" evidence="7">
    <location>
        <begin position="184"/>
        <end position="274"/>
    </location>
</feature>
<dbReference type="PANTHER" id="PTHR22604:SF105">
    <property type="entry name" value="TRANS-1,2-DIHYDROBENZENE-1,2-DIOL DEHYDROGENASE"/>
    <property type="match status" value="1"/>
</dbReference>
<evidence type="ECO:0000256" key="4">
    <source>
        <dbReference type="ARBA" id="ARBA00042988"/>
    </source>
</evidence>
<feature type="domain" description="Gfo/Idh/MocA-like oxidoreductase N-terminal" evidence="6">
    <location>
        <begin position="24"/>
        <end position="147"/>
    </location>
</feature>
<dbReference type="InterPro" id="IPR050984">
    <property type="entry name" value="Gfo/Idh/MocA_domain"/>
</dbReference>
<keyword evidence="9" id="KW-1185">Reference proteome</keyword>
<dbReference type="EMBL" id="FJUW01000012">
    <property type="protein sequence ID" value="CZS96610.1"/>
    <property type="molecule type" value="Genomic_DNA"/>
</dbReference>
<dbReference type="GO" id="GO:0000166">
    <property type="term" value="F:nucleotide binding"/>
    <property type="evidence" value="ECO:0007669"/>
    <property type="project" value="InterPro"/>
</dbReference>
<evidence type="ECO:0000259" key="7">
    <source>
        <dbReference type="Pfam" id="PF22725"/>
    </source>
</evidence>
<dbReference type="GO" id="GO:0047837">
    <property type="term" value="F:D-xylose 1-dehydrogenase (NADP+) activity"/>
    <property type="evidence" value="ECO:0007669"/>
    <property type="project" value="UniProtKB-EC"/>
</dbReference>
<dbReference type="EC" id="1.1.1.179" evidence="3"/>
<comment type="caution">
    <text evidence="8">The sequence shown here is derived from an EMBL/GenBank/DDBJ whole genome shotgun (WGS) entry which is preliminary data.</text>
</comment>
<keyword evidence="2" id="KW-0560">Oxidoreductase</keyword>
<dbReference type="SUPFAM" id="SSF55347">
    <property type="entry name" value="Glyceraldehyde-3-phosphate dehydrogenase-like, C-terminal domain"/>
    <property type="match status" value="1"/>
</dbReference>
<name>A0A1E1KF55_9HELO</name>
<dbReference type="InterPro" id="IPR000683">
    <property type="entry name" value="Gfo/Idh/MocA-like_OxRdtase_N"/>
</dbReference>
<dbReference type="STRING" id="914237.A0A1E1KF55"/>
<reference evidence="9" key="1">
    <citation type="submission" date="2016-03" db="EMBL/GenBank/DDBJ databases">
        <authorList>
            <person name="Ploux O."/>
        </authorList>
    </citation>
    <scope>NUCLEOTIDE SEQUENCE [LARGE SCALE GENOMIC DNA]</scope>
    <source>
        <strain evidence="9">UK7</strain>
    </source>
</reference>
<gene>
    <name evidence="8" type="ORF">RCO7_04807</name>
</gene>
<evidence type="ECO:0000256" key="5">
    <source>
        <dbReference type="ARBA" id="ARBA00049233"/>
    </source>
</evidence>
<comment type="catalytic activity">
    <reaction evidence="5">
        <text>D-xylose + NADP(+) = D-xylono-1,5-lactone + NADPH + H(+)</text>
        <dbReference type="Rhea" id="RHEA:22000"/>
        <dbReference type="ChEBI" id="CHEBI:15378"/>
        <dbReference type="ChEBI" id="CHEBI:15867"/>
        <dbReference type="ChEBI" id="CHEBI:53455"/>
        <dbReference type="ChEBI" id="CHEBI:57783"/>
        <dbReference type="ChEBI" id="CHEBI:58349"/>
        <dbReference type="EC" id="1.1.1.179"/>
    </reaction>
</comment>
<evidence type="ECO:0000259" key="6">
    <source>
        <dbReference type="Pfam" id="PF01408"/>
    </source>
</evidence>
<evidence type="ECO:0000313" key="9">
    <source>
        <dbReference type="Proteomes" id="UP000178129"/>
    </source>
</evidence>
<evidence type="ECO:0000256" key="1">
    <source>
        <dbReference type="ARBA" id="ARBA00010928"/>
    </source>
</evidence>
<dbReference type="InterPro" id="IPR055170">
    <property type="entry name" value="GFO_IDH_MocA-like_dom"/>
</dbReference>
<dbReference type="Pfam" id="PF01408">
    <property type="entry name" value="GFO_IDH_MocA"/>
    <property type="match status" value="1"/>
</dbReference>
<dbReference type="PANTHER" id="PTHR22604">
    <property type="entry name" value="OXIDOREDUCTASES"/>
    <property type="match status" value="1"/>
</dbReference>
<evidence type="ECO:0000313" key="8">
    <source>
        <dbReference type="EMBL" id="CZS96610.1"/>
    </source>
</evidence>
<protein>
    <recommendedName>
        <fullName evidence="3">D-xylose 1-dehydrogenase (NADP(+), D-xylono-1,5-lactone-forming)</fullName>
        <ecNumber evidence="3">1.1.1.179</ecNumber>
    </recommendedName>
    <alternativeName>
        <fullName evidence="4">D-xylose-NADP dehydrogenase</fullName>
    </alternativeName>
</protein>
<organism evidence="8 9">
    <name type="scientific">Rhynchosporium graminicola</name>
    <dbReference type="NCBI Taxonomy" id="2792576"/>
    <lineage>
        <taxon>Eukaryota</taxon>
        <taxon>Fungi</taxon>
        <taxon>Dikarya</taxon>
        <taxon>Ascomycota</taxon>
        <taxon>Pezizomycotina</taxon>
        <taxon>Leotiomycetes</taxon>
        <taxon>Helotiales</taxon>
        <taxon>Ploettnerulaceae</taxon>
        <taxon>Rhynchosporium</taxon>
    </lineage>
</organism>
<dbReference type="InParanoid" id="A0A1E1KF55"/>
<dbReference type="InterPro" id="IPR036291">
    <property type="entry name" value="NAD(P)-bd_dom_sf"/>
</dbReference>
<dbReference type="SUPFAM" id="SSF51735">
    <property type="entry name" value="NAD(P)-binding Rossmann-fold domains"/>
    <property type="match status" value="1"/>
</dbReference>
<comment type="similarity">
    <text evidence="1">Belongs to the Gfo/Idh/MocA family.</text>
</comment>
<sequence length="433" mass="48654">MIHFLRRNWAFAYPEKPAKSQGALRIGLLGASNIAPLAVIAPAKSHPDVIIAAVAARDEKRANANISCPQEEQLLCLFLGRNGEQETLTNTKRRIIELIDDSSIDAIYIPLPNGLHYEWAIKALRANKHVLLEKPSTSNASEAASLFRHPLLKQPNAPILLEAFHSRFHPVCAAFLEHVDKEKVVSAHATLTCPKGVFPETDIRFDYDIGGGVTMDMGAYTTLFLRLIFGTEPEECLEATPRLMPTGFDKRCDQAMNAKWRFPNGGIGTMHVDLSLRSLGPIPGVRLPMCEVVHDEMILDDQSLDSSGKEHAVVKKVIIWNMIMPVIWHRIDIEKKHTIRKSATKETLKQWTTTEYEKAYTWKDEARGGQGHDSWSTYRHQLEQFVHKIKGSGSPSGIWMDNEDSIKQMTMIDSAYKKAGLPLRPTRSYQEAL</sequence>
<dbReference type="Gene3D" id="3.40.50.720">
    <property type="entry name" value="NAD(P)-binding Rossmann-like Domain"/>
    <property type="match status" value="1"/>
</dbReference>
<evidence type="ECO:0000256" key="3">
    <source>
        <dbReference type="ARBA" id="ARBA00038984"/>
    </source>
</evidence>
<dbReference type="AlphaFoldDB" id="A0A1E1KF55"/>
<dbReference type="Gene3D" id="3.30.360.10">
    <property type="entry name" value="Dihydrodipicolinate Reductase, domain 2"/>
    <property type="match status" value="1"/>
</dbReference>